<dbReference type="HOGENOM" id="CLU_057028_1_1_1"/>
<feature type="compositionally biased region" description="Low complexity" evidence="9">
    <location>
        <begin position="236"/>
        <end position="258"/>
    </location>
</feature>
<dbReference type="Proteomes" id="UP000026962">
    <property type="component" value="Chromosome 10"/>
</dbReference>
<evidence type="ECO:0000256" key="8">
    <source>
        <dbReference type="ARBA" id="ARBA00024343"/>
    </source>
</evidence>
<keyword evidence="5" id="KW-0010">Activator</keyword>
<evidence type="ECO:0000259" key="10">
    <source>
        <dbReference type="PROSITE" id="PS51032"/>
    </source>
</evidence>
<feature type="compositionally biased region" description="Low complexity" evidence="9">
    <location>
        <begin position="207"/>
        <end position="220"/>
    </location>
</feature>
<dbReference type="GO" id="GO:0000976">
    <property type="term" value="F:transcription cis-regulatory region binding"/>
    <property type="evidence" value="ECO:0007669"/>
    <property type="project" value="UniProtKB-ARBA"/>
</dbReference>
<comment type="subcellular location">
    <subcellularLocation>
        <location evidence="1">Nucleus</location>
    </subcellularLocation>
</comment>
<evidence type="ECO:0000256" key="7">
    <source>
        <dbReference type="ARBA" id="ARBA00023242"/>
    </source>
</evidence>
<evidence type="ECO:0000256" key="9">
    <source>
        <dbReference type="SAM" id="MobiDB-lite"/>
    </source>
</evidence>
<dbReference type="EnsemblPlants" id="OPUNC10G06860.1">
    <property type="protein sequence ID" value="OPUNC10G06860.1"/>
    <property type="gene ID" value="OPUNC10G06860"/>
</dbReference>
<keyword evidence="12" id="KW-1185">Reference proteome</keyword>
<dbReference type="GO" id="GO:0009873">
    <property type="term" value="P:ethylene-activated signaling pathway"/>
    <property type="evidence" value="ECO:0007669"/>
    <property type="project" value="UniProtKB-KW"/>
</dbReference>
<dbReference type="GO" id="GO:0005634">
    <property type="term" value="C:nucleus"/>
    <property type="evidence" value="ECO:0007669"/>
    <property type="project" value="UniProtKB-SubCell"/>
</dbReference>
<dbReference type="PANTHER" id="PTHR31657">
    <property type="entry name" value="ETHYLENE-RESPONSIVE TRANSCRIPTION FACTOR ERF061"/>
    <property type="match status" value="1"/>
</dbReference>
<dbReference type="GO" id="GO:0003700">
    <property type="term" value="F:DNA-binding transcription factor activity"/>
    <property type="evidence" value="ECO:0007669"/>
    <property type="project" value="InterPro"/>
</dbReference>
<dbReference type="Gene3D" id="3.30.730.10">
    <property type="entry name" value="AP2/ERF domain"/>
    <property type="match status" value="1"/>
</dbReference>
<dbReference type="PRINTS" id="PR00367">
    <property type="entry name" value="ETHRSPELEMNT"/>
</dbReference>
<sequence length="313" mass="32771">MDRQWRCLAAAASTSGSSKLPPLPMALGGSVEYGQLVHGSAAPFVVDAEQQSLSPATAMVLGAGWYNLVMPAQAAQLHHRLRRAVGTGGGGCGFGPAPCAMKRRGGMVGRLALVAPVPAPAKLYRGVRQRHWGKWVAEIRLPRNRTRLWLGTYDTAEDAALAYDGAAFRLRGDAARLNFPELRRGGQHHAPPLSASVDAKILQATTTADHAAAASPASANTPPPQAVVKTEPGCCSVSEASTTTTADAADVSSTGSSPSPTPSNPGAAPPAPAPPLPETMQQLDFTEAPWDEADGFALRRYPSWEIDWDAILS</sequence>
<keyword evidence="6" id="KW-0804">Transcription</keyword>
<keyword evidence="4" id="KW-0238">DNA-binding</keyword>
<keyword evidence="3" id="KW-0805">Transcription regulation</keyword>
<dbReference type="SUPFAM" id="SSF54171">
    <property type="entry name" value="DNA-binding domain"/>
    <property type="match status" value="1"/>
</dbReference>
<reference evidence="11" key="2">
    <citation type="submission" date="2018-05" db="EMBL/GenBank/DDBJ databases">
        <title>OpunRS2 (Oryza punctata Reference Sequence Version 2).</title>
        <authorList>
            <person name="Zhang J."/>
            <person name="Kudrna D."/>
            <person name="Lee S."/>
            <person name="Talag J."/>
            <person name="Welchert J."/>
            <person name="Wing R.A."/>
        </authorList>
    </citation>
    <scope>NUCLEOTIDE SEQUENCE [LARGE SCALE GENOMIC DNA]</scope>
</reference>
<proteinExistence type="inferred from homology"/>
<protein>
    <recommendedName>
        <fullName evidence="10">AP2/ERF domain-containing protein</fullName>
    </recommendedName>
</protein>
<feature type="domain" description="AP2/ERF" evidence="10">
    <location>
        <begin position="123"/>
        <end position="180"/>
    </location>
</feature>
<dbReference type="PROSITE" id="PS51032">
    <property type="entry name" value="AP2_ERF"/>
    <property type="match status" value="1"/>
</dbReference>
<evidence type="ECO:0000313" key="11">
    <source>
        <dbReference type="EnsemblPlants" id="OPUNC10G06860.1"/>
    </source>
</evidence>
<dbReference type="PANTHER" id="PTHR31657:SF74">
    <property type="entry name" value="OS10G0371100 PROTEIN"/>
    <property type="match status" value="1"/>
</dbReference>
<evidence type="ECO:0000256" key="6">
    <source>
        <dbReference type="ARBA" id="ARBA00023163"/>
    </source>
</evidence>
<dbReference type="InterPro" id="IPR001471">
    <property type="entry name" value="AP2/ERF_dom"/>
</dbReference>
<evidence type="ECO:0000256" key="3">
    <source>
        <dbReference type="ARBA" id="ARBA00023015"/>
    </source>
</evidence>
<evidence type="ECO:0000256" key="4">
    <source>
        <dbReference type="ARBA" id="ARBA00023125"/>
    </source>
</evidence>
<organism evidence="11">
    <name type="scientific">Oryza punctata</name>
    <name type="common">Red rice</name>
    <dbReference type="NCBI Taxonomy" id="4537"/>
    <lineage>
        <taxon>Eukaryota</taxon>
        <taxon>Viridiplantae</taxon>
        <taxon>Streptophyta</taxon>
        <taxon>Embryophyta</taxon>
        <taxon>Tracheophyta</taxon>
        <taxon>Spermatophyta</taxon>
        <taxon>Magnoliopsida</taxon>
        <taxon>Liliopsida</taxon>
        <taxon>Poales</taxon>
        <taxon>Poaceae</taxon>
        <taxon>BOP clade</taxon>
        <taxon>Oryzoideae</taxon>
        <taxon>Oryzeae</taxon>
        <taxon>Oryzinae</taxon>
        <taxon>Oryza</taxon>
    </lineage>
</organism>
<dbReference type="CDD" id="cd00018">
    <property type="entry name" value="AP2"/>
    <property type="match status" value="1"/>
</dbReference>
<feature type="compositionally biased region" description="Pro residues" evidence="9">
    <location>
        <begin position="259"/>
        <end position="277"/>
    </location>
</feature>
<dbReference type="InterPro" id="IPR016177">
    <property type="entry name" value="DNA-bd_dom_sf"/>
</dbReference>
<dbReference type="SMART" id="SM00380">
    <property type="entry name" value="AP2"/>
    <property type="match status" value="1"/>
</dbReference>
<keyword evidence="7" id="KW-0539">Nucleus</keyword>
<keyword evidence="2" id="KW-0936">Ethylene signaling pathway</keyword>
<evidence type="ECO:0000256" key="5">
    <source>
        <dbReference type="ARBA" id="ARBA00023159"/>
    </source>
</evidence>
<dbReference type="eggNOG" id="ENOG502R3CA">
    <property type="taxonomic scope" value="Eukaryota"/>
</dbReference>
<accession>A0A0E0M715</accession>
<dbReference type="EnsemblPlants" id="OPUNC10G06870.1">
    <property type="protein sequence ID" value="OPUNC10G06870.1"/>
    <property type="gene ID" value="OPUNC10G06870"/>
</dbReference>
<dbReference type="Gramene" id="OPUNC10G06860.1">
    <property type="protein sequence ID" value="OPUNC10G06860.1"/>
    <property type="gene ID" value="OPUNC10G06860"/>
</dbReference>
<feature type="region of interest" description="Disordered" evidence="9">
    <location>
        <begin position="207"/>
        <end position="279"/>
    </location>
</feature>
<dbReference type="InterPro" id="IPR051758">
    <property type="entry name" value="ERF/AP2-like"/>
</dbReference>
<evidence type="ECO:0000256" key="1">
    <source>
        <dbReference type="ARBA" id="ARBA00004123"/>
    </source>
</evidence>
<dbReference type="AlphaFoldDB" id="A0A0E0M715"/>
<dbReference type="Gramene" id="OPUNC10G06870.1">
    <property type="protein sequence ID" value="OPUNC10G06870.1"/>
    <property type="gene ID" value="OPUNC10G06870"/>
</dbReference>
<dbReference type="STRING" id="4537.A0A0E0M715"/>
<evidence type="ECO:0000256" key="2">
    <source>
        <dbReference type="ARBA" id="ARBA00022745"/>
    </source>
</evidence>
<comment type="similarity">
    <text evidence="8">Belongs to the AP2/ERF transcription factor family. ERF subfamily.</text>
</comment>
<name>A0A0E0M715_ORYPU</name>
<reference evidence="11" key="1">
    <citation type="submission" date="2015-04" db="UniProtKB">
        <authorList>
            <consortium name="EnsemblPlants"/>
        </authorList>
    </citation>
    <scope>IDENTIFICATION</scope>
</reference>
<evidence type="ECO:0000313" key="12">
    <source>
        <dbReference type="Proteomes" id="UP000026962"/>
    </source>
</evidence>
<dbReference type="OMA" id="KTEPGCC"/>
<dbReference type="FunFam" id="3.30.730.10:FF:000001">
    <property type="entry name" value="Ethylene-responsive transcription factor 2"/>
    <property type="match status" value="1"/>
</dbReference>
<dbReference type="Pfam" id="PF00847">
    <property type="entry name" value="AP2"/>
    <property type="match status" value="1"/>
</dbReference>
<dbReference type="InterPro" id="IPR036955">
    <property type="entry name" value="AP2/ERF_dom_sf"/>
</dbReference>